<evidence type="ECO:0000256" key="2">
    <source>
        <dbReference type="ARBA" id="ARBA00023315"/>
    </source>
</evidence>
<comment type="caution">
    <text evidence="3">The sequence shown here is derived from an EMBL/GenBank/DDBJ whole genome shotgun (WGS) entry which is preliminary data.</text>
</comment>
<keyword evidence="4" id="KW-1185">Reference proteome</keyword>
<dbReference type="PANTHER" id="PTHR43584:SF9">
    <property type="entry name" value="TRANSFERASE HEXAPEPTIDE REPEAT CONTAINING PROTEIN"/>
    <property type="match status" value="1"/>
</dbReference>
<evidence type="ECO:0000313" key="3">
    <source>
        <dbReference type="EMBL" id="MFD2532872.1"/>
    </source>
</evidence>
<evidence type="ECO:0000313" key="4">
    <source>
        <dbReference type="Proteomes" id="UP001597460"/>
    </source>
</evidence>
<proteinExistence type="predicted"/>
<dbReference type="SUPFAM" id="SSF51161">
    <property type="entry name" value="Trimeric LpxA-like enzymes"/>
    <property type="match status" value="1"/>
</dbReference>
<keyword evidence="1 3" id="KW-0808">Transferase</keyword>
<name>A0ABW5JN33_9BACT</name>
<reference evidence="4" key="1">
    <citation type="journal article" date="2019" name="Int. J. Syst. Evol. Microbiol.">
        <title>The Global Catalogue of Microorganisms (GCM) 10K type strain sequencing project: providing services to taxonomists for standard genome sequencing and annotation.</title>
        <authorList>
            <consortium name="The Broad Institute Genomics Platform"/>
            <consortium name="The Broad Institute Genome Sequencing Center for Infectious Disease"/>
            <person name="Wu L."/>
            <person name="Ma J."/>
        </authorList>
    </citation>
    <scope>NUCLEOTIDE SEQUENCE [LARGE SCALE GENOMIC DNA]</scope>
    <source>
        <strain evidence="4">KCTC 52042</strain>
    </source>
</reference>
<sequence>MAGQLFSQMCFFSDEKASRFHPLTLTRPLDDLRVGIYTIREKWEETLNLKESCRLLPEYMEGVFEKGPYQDNEPCLWVNSRYLPNEGLVTAISELKVNEKLVHKKEVIAAYIEDKTSAQLFHKNDFQSDALEKKEFSDALSLKYIWDLIELNPDQIKADIALTELNSISKTGLGVEAVVHYKENIFIGDNVHIEPGCIFIAKNGPIVIEDGAEIEAGSILRGPIAIGKGATVKMGARIYGGTTVGPVCKVGGEVSGSIFHSYSNKAHDGFCGNSIFGQWVNLGANTITSNLKNDYKSVKVVDWKTKKSIETGRQFLGTIMADHSKTAINTMLNTGTICGVSSNVFIDYLSPKLIKSFTWLGPDNEQLYRFEKAVEVMKSMMKRRDISMSDAYLKMMNNIFELREKNI</sequence>
<dbReference type="InterPro" id="IPR011004">
    <property type="entry name" value="Trimer_LpxA-like_sf"/>
</dbReference>
<dbReference type="Proteomes" id="UP001597460">
    <property type="component" value="Unassembled WGS sequence"/>
</dbReference>
<dbReference type="PANTHER" id="PTHR43584">
    <property type="entry name" value="NUCLEOTIDYL TRANSFERASE"/>
    <property type="match status" value="1"/>
</dbReference>
<keyword evidence="2" id="KW-0012">Acyltransferase</keyword>
<dbReference type="NCBIfam" id="TIGR03991">
    <property type="entry name" value="alt_bact_glmU"/>
    <property type="match status" value="1"/>
</dbReference>
<dbReference type="RefSeq" id="WP_390302099.1">
    <property type="nucleotide sequence ID" value="NZ_JBHULI010000024.1"/>
</dbReference>
<protein>
    <submittedName>
        <fullName evidence="3">Sugar nucleotidyl transferase</fullName>
    </submittedName>
</protein>
<dbReference type="Pfam" id="PF13562">
    <property type="entry name" value="NTP_transf_4"/>
    <property type="match status" value="1"/>
</dbReference>
<dbReference type="Gene3D" id="2.160.10.10">
    <property type="entry name" value="Hexapeptide repeat proteins"/>
    <property type="match status" value="1"/>
</dbReference>
<dbReference type="InterPro" id="IPR050065">
    <property type="entry name" value="GlmU-like"/>
</dbReference>
<organism evidence="3 4">
    <name type="scientific">Gracilimonas halophila</name>
    <dbReference type="NCBI Taxonomy" id="1834464"/>
    <lineage>
        <taxon>Bacteria</taxon>
        <taxon>Pseudomonadati</taxon>
        <taxon>Balneolota</taxon>
        <taxon>Balneolia</taxon>
        <taxon>Balneolales</taxon>
        <taxon>Balneolaceae</taxon>
        <taxon>Gracilimonas</taxon>
    </lineage>
</organism>
<evidence type="ECO:0000256" key="1">
    <source>
        <dbReference type="ARBA" id="ARBA00022679"/>
    </source>
</evidence>
<gene>
    <name evidence="3" type="ORF">ACFSVN_10480</name>
</gene>
<dbReference type="InterPro" id="IPR023917">
    <property type="entry name" value="Bifunctiontional_GlmU_bac-type"/>
</dbReference>
<dbReference type="EMBL" id="JBHULI010000024">
    <property type="protein sequence ID" value="MFD2532872.1"/>
    <property type="molecule type" value="Genomic_DNA"/>
</dbReference>
<accession>A0ABW5JN33</accession>
<dbReference type="GO" id="GO:0016740">
    <property type="term" value="F:transferase activity"/>
    <property type="evidence" value="ECO:0007669"/>
    <property type="project" value="UniProtKB-KW"/>
</dbReference>